<evidence type="ECO:0000313" key="5">
    <source>
        <dbReference type="Proteomes" id="UP000807504"/>
    </source>
</evidence>
<accession>A0A8T0E636</accession>
<feature type="transmembrane region" description="Helical" evidence="1">
    <location>
        <begin position="142"/>
        <end position="166"/>
    </location>
</feature>
<comment type="caution">
    <text evidence="4">The sequence shown here is derived from an EMBL/GenBank/DDBJ whole genome shotgun (WGS) entry which is preliminary data.</text>
</comment>
<dbReference type="Proteomes" id="UP000807504">
    <property type="component" value="Unassembled WGS sequence"/>
</dbReference>
<evidence type="ECO:0000313" key="4">
    <source>
        <dbReference type="EMBL" id="KAF8766808.1"/>
    </source>
</evidence>
<dbReference type="OMA" id="LCKCPET"/>
<protein>
    <recommendedName>
        <fullName evidence="3">EB domain-containing protein</fullName>
    </recommendedName>
</protein>
<keyword evidence="1" id="KW-0812">Transmembrane</keyword>
<feature type="chain" id="PRO_5035798574" description="EB domain-containing protein" evidence="2">
    <location>
        <begin position="25"/>
        <end position="173"/>
    </location>
</feature>
<name>A0A8T0E636_ARGBR</name>
<sequence>MKIINFYGINCLAILFILLLQVEGQGWSVFFGFTELKNVPGEIADELVNITCTTITDCTSRINGSLCTNGYCNCPEDMPVFVNATAKFDASYCLPALNLTEKNCTFSQQCRYDNALCFKQTCLCAEKYIPVDGNCKLEERTAMIPIIVGSVIGAAIVFTLISYFIMSRKKDVT</sequence>
<dbReference type="InterPro" id="IPR006149">
    <property type="entry name" value="EB_dom"/>
</dbReference>
<keyword evidence="1" id="KW-1133">Transmembrane helix</keyword>
<proteinExistence type="predicted"/>
<feature type="signal peptide" evidence="2">
    <location>
        <begin position="1"/>
        <end position="24"/>
    </location>
</feature>
<dbReference type="EMBL" id="JABXBU010002230">
    <property type="protein sequence ID" value="KAF8766808.1"/>
    <property type="molecule type" value="Genomic_DNA"/>
</dbReference>
<organism evidence="4 5">
    <name type="scientific">Argiope bruennichi</name>
    <name type="common">Wasp spider</name>
    <name type="synonym">Aranea bruennichi</name>
    <dbReference type="NCBI Taxonomy" id="94029"/>
    <lineage>
        <taxon>Eukaryota</taxon>
        <taxon>Metazoa</taxon>
        <taxon>Ecdysozoa</taxon>
        <taxon>Arthropoda</taxon>
        <taxon>Chelicerata</taxon>
        <taxon>Arachnida</taxon>
        <taxon>Araneae</taxon>
        <taxon>Araneomorphae</taxon>
        <taxon>Entelegynae</taxon>
        <taxon>Araneoidea</taxon>
        <taxon>Araneidae</taxon>
        <taxon>Argiope</taxon>
    </lineage>
</organism>
<keyword evidence="2" id="KW-0732">Signal</keyword>
<evidence type="ECO:0000256" key="2">
    <source>
        <dbReference type="SAM" id="SignalP"/>
    </source>
</evidence>
<keyword evidence="5" id="KW-1185">Reference proteome</keyword>
<reference evidence="4" key="2">
    <citation type="submission" date="2020-06" db="EMBL/GenBank/DDBJ databases">
        <authorList>
            <person name="Sheffer M."/>
        </authorList>
    </citation>
    <scope>NUCLEOTIDE SEQUENCE</scope>
</reference>
<dbReference type="AlphaFoldDB" id="A0A8T0E636"/>
<dbReference type="OrthoDB" id="6431090at2759"/>
<evidence type="ECO:0000259" key="3">
    <source>
        <dbReference type="Pfam" id="PF01683"/>
    </source>
</evidence>
<gene>
    <name evidence="4" type="ORF">HNY73_019836</name>
</gene>
<keyword evidence="1" id="KW-0472">Membrane</keyword>
<evidence type="ECO:0000256" key="1">
    <source>
        <dbReference type="SAM" id="Phobius"/>
    </source>
</evidence>
<reference evidence="4" key="1">
    <citation type="journal article" date="2020" name="bioRxiv">
        <title>Chromosome-level reference genome of the European wasp spider Argiope bruennichi: a resource for studies on range expansion and evolutionary adaptation.</title>
        <authorList>
            <person name="Sheffer M.M."/>
            <person name="Hoppe A."/>
            <person name="Krehenwinkel H."/>
            <person name="Uhl G."/>
            <person name="Kuss A.W."/>
            <person name="Jensen L."/>
            <person name="Jensen C."/>
            <person name="Gillespie R.G."/>
            <person name="Hoff K.J."/>
            <person name="Prost S."/>
        </authorList>
    </citation>
    <scope>NUCLEOTIDE SEQUENCE</scope>
</reference>
<feature type="domain" description="EB" evidence="3">
    <location>
        <begin position="91"/>
        <end position="135"/>
    </location>
</feature>
<dbReference type="Pfam" id="PF01683">
    <property type="entry name" value="EB"/>
    <property type="match status" value="1"/>
</dbReference>